<sequence>MANWFVLHVRRGQEKKVKSHLENLQAEFPEVIKRILLPMEQVTTMTEGE</sequence>
<organism evidence="3 4">
    <name type="scientific">bacterium (Candidatus Ratteibacteria) CG23_combo_of_CG06-09_8_20_14_all_48_7</name>
    <dbReference type="NCBI Taxonomy" id="2014292"/>
    <lineage>
        <taxon>Bacteria</taxon>
        <taxon>Candidatus Ratteibacteria</taxon>
    </lineage>
</organism>
<dbReference type="InterPro" id="IPR006645">
    <property type="entry name" value="NGN-like_dom"/>
</dbReference>
<dbReference type="GO" id="GO:0006354">
    <property type="term" value="P:DNA-templated transcription elongation"/>
    <property type="evidence" value="ECO:0007669"/>
    <property type="project" value="InterPro"/>
</dbReference>
<evidence type="ECO:0000313" key="3">
    <source>
        <dbReference type="EMBL" id="PIP15457.1"/>
    </source>
</evidence>
<comment type="caution">
    <text evidence="3">The sequence shown here is derived from an EMBL/GenBank/DDBJ whole genome shotgun (WGS) entry which is preliminary data.</text>
</comment>
<name>A0A2G9Y8C0_9BACT</name>
<dbReference type="Proteomes" id="UP000230392">
    <property type="component" value="Unassembled WGS sequence"/>
</dbReference>
<protein>
    <submittedName>
        <fullName evidence="3">Transcription termination/antitermination factor NusG</fullName>
    </submittedName>
</protein>
<evidence type="ECO:0000259" key="2">
    <source>
        <dbReference type="Pfam" id="PF02357"/>
    </source>
</evidence>
<dbReference type="EMBL" id="PCRF01000282">
    <property type="protein sequence ID" value="PIP15457.1"/>
    <property type="molecule type" value="Genomic_DNA"/>
</dbReference>
<feature type="domain" description="NusG-like N-terminal" evidence="2">
    <location>
        <begin position="3"/>
        <end position="48"/>
    </location>
</feature>
<evidence type="ECO:0000313" key="4">
    <source>
        <dbReference type="Proteomes" id="UP000230392"/>
    </source>
</evidence>
<dbReference type="SUPFAM" id="SSF82679">
    <property type="entry name" value="N-utilization substance G protein NusG, N-terminal domain"/>
    <property type="match status" value="1"/>
</dbReference>
<reference evidence="3 4" key="1">
    <citation type="submission" date="2017-09" db="EMBL/GenBank/DDBJ databases">
        <title>Depth-based differentiation of microbial function through sediment-hosted aquifers and enrichment of novel symbionts in the deep terrestrial subsurface.</title>
        <authorList>
            <person name="Probst A.J."/>
            <person name="Ladd B."/>
            <person name="Jarett J.K."/>
            <person name="Geller-Mcgrath D.E."/>
            <person name="Sieber C.M."/>
            <person name="Emerson J.B."/>
            <person name="Anantharaman K."/>
            <person name="Thomas B.C."/>
            <person name="Malmstrom R."/>
            <person name="Stieglmeier M."/>
            <person name="Klingl A."/>
            <person name="Woyke T."/>
            <person name="Ryan C.M."/>
            <person name="Banfield J.F."/>
        </authorList>
    </citation>
    <scope>NUCLEOTIDE SEQUENCE [LARGE SCALE GENOMIC DNA]</scope>
    <source>
        <strain evidence="3">CG23_combo_of_CG06-09_8_20_14_all_48_7</strain>
    </source>
</reference>
<accession>A0A2G9Y8C0</accession>
<dbReference type="AlphaFoldDB" id="A0A2G9Y8C0"/>
<dbReference type="Pfam" id="PF02357">
    <property type="entry name" value="NusG"/>
    <property type="match status" value="1"/>
</dbReference>
<evidence type="ECO:0000256" key="1">
    <source>
        <dbReference type="ARBA" id="ARBA00023163"/>
    </source>
</evidence>
<dbReference type="Gene3D" id="3.30.70.940">
    <property type="entry name" value="NusG, N-terminal domain"/>
    <property type="match status" value="1"/>
</dbReference>
<feature type="non-terminal residue" evidence="3">
    <location>
        <position position="49"/>
    </location>
</feature>
<dbReference type="InterPro" id="IPR036735">
    <property type="entry name" value="NGN_dom_sf"/>
</dbReference>
<keyword evidence="1" id="KW-0804">Transcription</keyword>
<gene>
    <name evidence="3" type="ORF">COX46_05790</name>
</gene>
<proteinExistence type="predicted"/>